<dbReference type="EMBL" id="GGFK01014429">
    <property type="protein sequence ID" value="MBW47750.1"/>
    <property type="molecule type" value="Transcribed_RNA"/>
</dbReference>
<protein>
    <submittedName>
        <fullName evidence="1">Putative secreted protein</fullName>
    </submittedName>
</protein>
<sequence>MRILMVTLGGLAAGQRALGCVRFLLPSARYLRGRSAASTLDGGLLIARIARSLMAAGGTLVPSARERFPTNLIAIRTLAIAALTVAGMPTATAHLLAFRFAGGLLGARYLPGRLTTAARFLYQHETATALTLVASFHTLVHTAGQQLLARITAGANPFRTGGPCLRSTAGTRPWLTEWAFPTRISVAPELTLVQRTVVRSIANLRTLPPGLEAVHLLALGPTETRLLATVPARWTLTGWVAPLGALVYTAVQLSGALYRAGPRAL</sequence>
<proteinExistence type="predicted"/>
<reference evidence="1" key="1">
    <citation type="submission" date="2018-01" db="EMBL/GenBank/DDBJ databases">
        <title>An insight into the sialome of Amazonian anophelines.</title>
        <authorList>
            <person name="Ribeiro J.M."/>
            <person name="Scarpassa V."/>
            <person name="Calvo E."/>
        </authorList>
    </citation>
    <scope>NUCLEOTIDE SEQUENCE</scope>
    <source>
        <tissue evidence="1">Salivary glands</tissue>
    </source>
</reference>
<dbReference type="AlphaFoldDB" id="A0A2M4B410"/>
<accession>A0A2M4B410</accession>
<evidence type="ECO:0000313" key="1">
    <source>
        <dbReference type="EMBL" id="MBW47750.1"/>
    </source>
</evidence>
<name>A0A2M4B410_9DIPT</name>
<organism evidence="1">
    <name type="scientific">Anopheles triannulatus</name>
    <dbReference type="NCBI Taxonomy" id="58253"/>
    <lineage>
        <taxon>Eukaryota</taxon>
        <taxon>Metazoa</taxon>
        <taxon>Ecdysozoa</taxon>
        <taxon>Arthropoda</taxon>
        <taxon>Hexapoda</taxon>
        <taxon>Insecta</taxon>
        <taxon>Pterygota</taxon>
        <taxon>Neoptera</taxon>
        <taxon>Endopterygota</taxon>
        <taxon>Diptera</taxon>
        <taxon>Nematocera</taxon>
        <taxon>Culicoidea</taxon>
        <taxon>Culicidae</taxon>
        <taxon>Anophelinae</taxon>
        <taxon>Anopheles</taxon>
    </lineage>
</organism>